<dbReference type="InterPro" id="IPR012337">
    <property type="entry name" value="RNaseH-like_sf"/>
</dbReference>
<evidence type="ECO:0008006" key="11">
    <source>
        <dbReference type="Google" id="ProtNLM"/>
    </source>
</evidence>
<reference evidence="9 10" key="1">
    <citation type="journal article" date="2014" name="Vet. Microbiol.">
        <title>Complete genome sequence analysis of goatpox virus isolated from China shows high variation.</title>
        <authorList>
            <person name="Zeng X."/>
            <person name="Chi X."/>
            <person name="Li W."/>
            <person name="Hao W."/>
            <person name="Li M."/>
            <person name="Huang X."/>
            <person name="Huang Y."/>
            <person name="Rock D.L."/>
            <person name="Luo S."/>
            <person name="Wang S."/>
        </authorList>
    </citation>
    <scope>NUCLEOTIDE SEQUENCE [LARGE SCALE GENOMIC DNA]</scope>
    <source>
        <strain evidence="9">FZ</strain>
    </source>
</reference>
<keyword evidence="3" id="KW-0540">Nuclease</keyword>
<dbReference type="Proteomes" id="UP000134642">
    <property type="component" value="Segment"/>
</dbReference>
<evidence type="ECO:0000256" key="3">
    <source>
        <dbReference type="ARBA" id="ARBA00022722"/>
    </source>
</evidence>
<accession>A0A075CIE2</accession>
<dbReference type="GO" id="GO:0004518">
    <property type="term" value="F:nuclease activity"/>
    <property type="evidence" value="ECO:0007669"/>
    <property type="project" value="UniProtKB-KW"/>
</dbReference>
<dbReference type="EMBL" id="KC951854">
    <property type="protein sequence ID" value="AGZ95429.1"/>
    <property type="molecule type" value="Genomic_DNA"/>
</dbReference>
<evidence type="ECO:0000256" key="4">
    <source>
        <dbReference type="ARBA" id="ARBA00022763"/>
    </source>
</evidence>
<dbReference type="GO" id="GO:0016788">
    <property type="term" value="F:hydrolase activity, acting on ester bonds"/>
    <property type="evidence" value="ECO:0007669"/>
    <property type="project" value="InterPro"/>
</dbReference>
<organism evidence="9 10">
    <name type="scientific">Goatpox virus FZ</name>
    <dbReference type="NCBI Taxonomy" id="1416740"/>
    <lineage>
        <taxon>Viruses</taxon>
        <taxon>Varidnaviria</taxon>
        <taxon>Bamfordvirae</taxon>
        <taxon>Nucleocytoviricota</taxon>
        <taxon>Pokkesviricetes</taxon>
        <taxon>Chitovirales</taxon>
        <taxon>Poxviridae</taxon>
        <taxon>Chordopoxvirinae</taxon>
        <taxon>Capripoxvirus</taxon>
        <taxon>Capripoxvirus goatpox</taxon>
        <taxon>Goatpox virus</taxon>
    </lineage>
</organism>
<sequence length="179" mass="20863">MSNNHCLKHIKKEVICAFDIGAKNPARTVLEIESNNIKIIDISKLDWSCKWEEQVAKDLFQHNYNYVLLEQQSKRSPYIKFIHFIKGLLYNSDTKVISVSPVMVGCSYKDRKKKSTESFLNWMKVFGLVNSIPKGKKIDDVADSFNIALRFVLDKWDINYIPYKKNKKIVKKPFKNNNG</sequence>
<keyword evidence="8" id="KW-0234">DNA repair</keyword>
<dbReference type="GO" id="GO:0006310">
    <property type="term" value="P:DNA recombination"/>
    <property type="evidence" value="ECO:0007669"/>
    <property type="project" value="UniProtKB-KW"/>
</dbReference>
<evidence type="ECO:0000256" key="5">
    <source>
        <dbReference type="ARBA" id="ARBA00022801"/>
    </source>
</evidence>
<dbReference type="SUPFAM" id="SSF53098">
    <property type="entry name" value="Ribonuclease H-like"/>
    <property type="match status" value="1"/>
</dbReference>
<keyword evidence="6" id="KW-0460">Magnesium</keyword>
<keyword evidence="4" id="KW-0227">DNA damage</keyword>
<dbReference type="Pfam" id="PF04848">
    <property type="entry name" value="Pox_A22"/>
    <property type="match status" value="1"/>
</dbReference>
<gene>
    <name evidence="9" type="primary">GTPV109</name>
</gene>
<evidence type="ECO:0000256" key="7">
    <source>
        <dbReference type="ARBA" id="ARBA00023172"/>
    </source>
</evidence>
<dbReference type="GO" id="GO:0006281">
    <property type="term" value="P:DNA repair"/>
    <property type="evidence" value="ECO:0007669"/>
    <property type="project" value="UniProtKB-KW"/>
</dbReference>
<proteinExistence type="inferred from homology"/>
<comment type="similarity">
    <text evidence="2">Belongs to the RuvC family. Poxviruses-type subfamily.</text>
</comment>
<evidence type="ECO:0000256" key="8">
    <source>
        <dbReference type="ARBA" id="ARBA00023204"/>
    </source>
</evidence>
<evidence type="ECO:0000256" key="1">
    <source>
        <dbReference type="ARBA" id="ARBA00001946"/>
    </source>
</evidence>
<evidence type="ECO:0000256" key="6">
    <source>
        <dbReference type="ARBA" id="ARBA00022842"/>
    </source>
</evidence>
<protein>
    <recommendedName>
        <fullName evidence="11">Holliday junction endonuclease</fullName>
    </recommendedName>
</protein>
<evidence type="ECO:0000313" key="10">
    <source>
        <dbReference type="Proteomes" id="UP000134642"/>
    </source>
</evidence>
<keyword evidence="7" id="KW-0233">DNA recombination</keyword>
<evidence type="ECO:0000313" key="9">
    <source>
        <dbReference type="EMBL" id="AGZ95429.1"/>
    </source>
</evidence>
<name>A0A075CIE2_9POXV</name>
<comment type="cofactor">
    <cofactor evidence="1">
        <name>Mg(2+)</name>
        <dbReference type="ChEBI" id="CHEBI:18420"/>
    </cofactor>
</comment>
<dbReference type="GO" id="GO:0000400">
    <property type="term" value="F:four-way junction DNA binding"/>
    <property type="evidence" value="ECO:0007669"/>
    <property type="project" value="InterPro"/>
</dbReference>
<dbReference type="GO" id="GO:0000287">
    <property type="term" value="F:magnesium ion binding"/>
    <property type="evidence" value="ECO:0007669"/>
    <property type="project" value="InterPro"/>
</dbReference>
<evidence type="ECO:0000256" key="2">
    <source>
        <dbReference type="ARBA" id="ARBA00008810"/>
    </source>
</evidence>
<dbReference type="InterPro" id="IPR006932">
    <property type="entry name" value="HJ-resolvase_A22"/>
</dbReference>
<keyword evidence="5" id="KW-0378">Hydrolase</keyword>